<dbReference type="GO" id="GO:0045454">
    <property type="term" value="P:cell redox homeostasis"/>
    <property type="evidence" value="ECO:0007669"/>
    <property type="project" value="TreeGrafter"/>
</dbReference>
<sequence length="148" mass="15927">MTEHPLSLVCSDCLAVNRVPGNRLNDRPICGKCQTPLLPANPVELTDRSFGKFVSRSDVPVLVDFWASWCGPCRMMAPSFAEAAADLSPRFILAKLDTDAAAQTAAQFSLSGIPTIILFHRGSEIARQTGALNTAQILQFARSNAPPS</sequence>
<evidence type="ECO:0000313" key="9">
    <source>
        <dbReference type="EMBL" id="QDV42767.1"/>
    </source>
</evidence>
<dbReference type="Proteomes" id="UP000319004">
    <property type="component" value="Chromosome"/>
</dbReference>
<dbReference type="GO" id="GO:0015035">
    <property type="term" value="F:protein-disulfide reductase activity"/>
    <property type="evidence" value="ECO:0007669"/>
    <property type="project" value="UniProtKB-UniRule"/>
</dbReference>
<dbReference type="CDD" id="cd02947">
    <property type="entry name" value="TRX_family"/>
    <property type="match status" value="1"/>
</dbReference>
<name>A0A518HPQ6_9BACT</name>
<dbReference type="RefSeq" id="WP_145386430.1">
    <property type="nucleotide sequence ID" value="NZ_CP037423.1"/>
</dbReference>
<dbReference type="Gene3D" id="2.30.30.380">
    <property type="entry name" value="Zn-finger domain of Sec23/24"/>
    <property type="match status" value="1"/>
</dbReference>
<dbReference type="PROSITE" id="PS51352">
    <property type="entry name" value="THIOREDOXIN_2"/>
    <property type="match status" value="1"/>
</dbReference>
<dbReference type="EMBL" id="CP037423">
    <property type="protein sequence ID" value="QDV42767.1"/>
    <property type="molecule type" value="Genomic_DNA"/>
</dbReference>
<dbReference type="NCBIfam" id="TIGR01068">
    <property type="entry name" value="thioredoxin"/>
    <property type="match status" value="1"/>
</dbReference>
<evidence type="ECO:0000256" key="5">
    <source>
        <dbReference type="ARBA" id="ARBA00023157"/>
    </source>
</evidence>
<keyword evidence="5" id="KW-1015">Disulfide bond</keyword>
<accession>A0A518HPQ6</accession>
<dbReference type="GO" id="GO:0046872">
    <property type="term" value="F:metal ion binding"/>
    <property type="evidence" value="ECO:0007669"/>
    <property type="project" value="UniProtKB-KW"/>
</dbReference>
<keyword evidence="2" id="KW-0813">Transport</keyword>
<evidence type="ECO:0000256" key="6">
    <source>
        <dbReference type="ARBA" id="ARBA00023284"/>
    </source>
</evidence>
<evidence type="ECO:0000256" key="3">
    <source>
        <dbReference type="ARBA" id="ARBA00022723"/>
    </source>
</evidence>
<dbReference type="SUPFAM" id="SSF52833">
    <property type="entry name" value="Thioredoxin-like"/>
    <property type="match status" value="1"/>
</dbReference>
<dbReference type="PROSITE" id="PS00194">
    <property type="entry name" value="THIOREDOXIN_1"/>
    <property type="match status" value="1"/>
</dbReference>
<dbReference type="InterPro" id="IPR036249">
    <property type="entry name" value="Thioredoxin-like_sf"/>
</dbReference>
<evidence type="ECO:0000256" key="1">
    <source>
        <dbReference type="ARBA" id="ARBA00008987"/>
    </source>
</evidence>
<keyword evidence="10" id="KW-1185">Reference proteome</keyword>
<evidence type="ECO:0000259" key="8">
    <source>
        <dbReference type="PROSITE" id="PS51352"/>
    </source>
</evidence>
<keyword evidence="3" id="KW-0479">Metal-binding</keyword>
<dbReference type="Pfam" id="PF21352">
    <property type="entry name" value="Zn_ribbon_Thio2"/>
    <property type="match status" value="1"/>
</dbReference>
<dbReference type="InterPro" id="IPR017937">
    <property type="entry name" value="Thioredoxin_CS"/>
</dbReference>
<dbReference type="GO" id="GO:0005829">
    <property type="term" value="C:cytosol"/>
    <property type="evidence" value="ECO:0007669"/>
    <property type="project" value="TreeGrafter"/>
</dbReference>
<dbReference type="OrthoDB" id="9790390at2"/>
<dbReference type="Gene3D" id="3.40.30.10">
    <property type="entry name" value="Glutaredoxin"/>
    <property type="match status" value="1"/>
</dbReference>
<dbReference type="PANTHER" id="PTHR45663">
    <property type="entry name" value="GEO12009P1"/>
    <property type="match status" value="1"/>
</dbReference>
<evidence type="ECO:0000313" key="10">
    <source>
        <dbReference type="Proteomes" id="UP000319004"/>
    </source>
</evidence>
<proteinExistence type="inferred from homology"/>
<dbReference type="InterPro" id="IPR013766">
    <property type="entry name" value="Thioredoxin_domain"/>
</dbReference>
<protein>
    <recommendedName>
        <fullName evidence="7">Thioredoxin</fullName>
    </recommendedName>
</protein>
<feature type="domain" description="Thioredoxin" evidence="8">
    <location>
        <begin position="34"/>
        <end position="146"/>
    </location>
</feature>
<keyword evidence="4" id="KW-0249">Electron transport</keyword>
<dbReference type="InterPro" id="IPR005746">
    <property type="entry name" value="Thioredoxin"/>
</dbReference>
<dbReference type="FunFam" id="3.40.30.10:FF:000001">
    <property type="entry name" value="Thioredoxin"/>
    <property type="match status" value="1"/>
</dbReference>
<evidence type="ECO:0000256" key="7">
    <source>
        <dbReference type="NCBIfam" id="TIGR01068"/>
    </source>
</evidence>
<keyword evidence="6" id="KW-0676">Redox-active center</keyword>
<gene>
    <name evidence="9" type="primary">trxC</name>
    <name evidence="9" type="ORF">Enr13x_26170</name>
</gene>
<dbReference type="KEGG" id="snep:Enr13x_26170"/>
<dbReference type="PANTHER" id="PTHR45663:SF11">
    <property type="entry name" value="GEO12009P1"/>
    <property type="match status" value="1"/>
</dbReference>
<dbReference type="AlphaFoldDB" id="A0A518HPQ6"/>
<comment type="similarity">
    <text evidence="1">Belongs to the thioredoxin family.</text>
</comment>
<dbReference type="Pfam" id="PF00085">
    <property type="entry name" value="Thioredoxin"/>
    <property type="match status" value="1"/>
</dbReference>
<organism evidence="9 10">
    <name type="scientific">Stieleria neptunia</name>
    <dbReference type="NCBI Taxonomy" id="2527979"/>
    <lineage>
        <taxon>Bacteria</taxon>
        <taxon>Pseudomonadati</taxon>
        <taxon>Planctomycetota</taxon>
        <taxon>Planctomycetia</taxon>
        <taxon>Pirellulales</taxon>
        <taxon>Pirellulaceae</taxon>
        <taxon>Stieleria</taxon>
    </lineage>
</organism>
<evidence type="ECO:0000256" key="2">
    <source>
        <dbReference type="ARBA" id="ARBA00022448"/>
    </source>
</evidence>
<dbReference type="InterPro" id="IPR049299">
    <property type="entry name" value="Thio2_N"/>
</dbReference>
<dbReference type="PRINTS" id="PR00421">
    <property type="entry name" value="THIOREDOXIN"/>
</dbReference>
<keyword evidence="9" id="KW-0560">Oxidoreductase</keyword>
<reference evidence="9 10" key="1">
    <citation type="submission" date="2019-03" db="EMBL/GenBank/DDBJ databases">
        <title>Deep-cultivation of Planctomycetes and their phenomic and genomic characterization uncovers novel biology.</title>
        <authorList>
            <person name="Wiegand S."/>
            <person name="Jogler M."/>
            <person name="Boedeker C."/>
            <person name="Pinto D."/>
            <person name="Vollmers J."/>
            <person name="Rivas-Marin E."/>
            <person name="Kohn T."/>
            <person name="Peeters S.H."/>
            <person name="Heuer A."/>
            <person name="Rast P."/>
            <person name="Oberbeckmann S."/>
            <person name="Bunk B."/>
            <person name="Jeske O."/>
            <person name="Meyerdierks A."/>
            <person name="Storesund J.E."/>
            <person name="Kallscheuer N."/>
            <person name="Luecker S."/>
            <person name="Lage O.M."/>
            <person name="Pohl T."/>
            <person name="Merkel B.J."/>
            <person name="Hornburger P."/>
            <person name="Mueller R.-W."/>
            <person name="Bruemmer F."/>
            <person name="Labrenz M."/>
            <person name="Spormann A.M."/>
            <person name="Op den Camp H."/>
            <person name="Overmann J."/>
            <person name="Amann R."/>
            <person name="Jetten M.S.M."/>
            <person name="Mascher T."/>
            <person name="Medema M.H."/>
            <person name="Devos D.P."/>
            <person name="Kaster A.-K."/>
            <person name="Ovreas L."/>
            <person name="Rohde M."/>
            <person name="Galperin M.Y."/>
            <person name="Jogler C."/>
        </authorList>
    </citation>
    <scope>NUCLEOTIDE SEQUENCE [LARGE SCALE GENOMIC DNA]</scope>
    <source>
        <strain evidence="9 10">Enr13</strain>
    </source>
</reference>
<evidence type="ECO:0000256" key="4">
    <source>
        <dbReference type="ARBA" id="ARBA00022982"/>
    </source>
</evidence>